<name>A0A1T4P2P3_9BACT</name>
<proteinExistence type="predicted"/>
<dbReference type="EMBL" id="FUWH01000005">
    <property type="protein sequence ID" value="SJZ85536.1"/>
    <property type="molecule type" value="Genomic_DNA"/>
</dbReference>
<organism evidence="2 3">
    <name type="scientific">Sediminibacterium ginsengisoli</name>
    <dbReference type="NCBI Taxonomy" id="413434"/>
    <lineage>
        <taxon>Bacteria</taxon>
        <taxon>Pseudomonadati</taxon>
        <taxon>Bacteroidota</taxon>
        <taxon>Chitinophagia</taxon>
        <taxon>Chitinophagales</taxon>
        <taxon>Chitinophagaceae</taxon>
        <taxon>Sediminibacterium</taxon>
    </lineage>
</organism>
<evidence type="ECO:0000313" key="3">
    <source>
        <dbReference type="Proteomes" id="UP000190888"/>
    </source>
</evidence>
<reference evidence="2 3" key="1">
    <citation type="submission" date="2017-02" db="EMBL/GenBank/DDBJ databases">
        <authorList>
            <person name="Peterson S.W."/>
        </authorList>
    </citation>
    <scope>NUCLEOTIDE SEQUENCE [LARGE SCALE GENOMIC DNA]</scope>
    <source>
        <strain evidence="2 3">DSM 22335</strain>
    </source>
</reference>
<dbReference type="RefSeq" id="WP_078831433.1">
    <property type="nucleotide sequence ID" value="NZ_FUWH01000005.1"/>
</dbReference>
<dbReference type="AlphaFoldDB" id="A0A1T4P2P3"/>
<gene>
    <name evidence="2" type="ORF">SAMN04488132_105103</name>
</gene>
<dbReference type="STRING" id="413434.SAMN04488132_105103"/>
<evidence type="ECO:0000256" key="1">
    <source>
        <dbReference type="SAM" id="Phobius"/>
    </source>
</evidence>
<accession>A0A1T4P2P3</accession>
<keyword evidence="1" id="KW-1133">Transmembrane helix</keyword>
<feature type="transmembrane region" description="Helical" evidence="1">
    <location>
        <begin position="381"/>
        <end position="400"/>
    </location>
</feature>
<dbReference type="OrthoDB" id="5615355at2"/>
<sequence length="465" mass="54903">MSYLDSLPEKELAKYEIVNNLYNLLSIALQPGAKRKISYKIIREEFDLTQSHNTEIFFHNCIFLEKVMIRKATFEHDLGFHDCFFDKDFAIGNEVNCKKSFGVINCKFKTTFVSIDAEYGDCYFKIRECNDFMIKGLTFRSMIMEYEGVHKLNQVSLSDLNEFTEGEMRLQSLVADNFNLTGSSKKMNYYIENLFVKKLNIDEYRNDGILRLTDINALNPNVETEFIISDSYLGRAEFNDIDFSSFSHLYIGDSRIIDCSFTNVTWSKSIGAFDYFQKHISDTETKIKDIEKPGFLQLFKTARLRTHNDVISYYGKQREIYRQLKYAMAKQGDVVNEQHFHALEMEAYDKSLLWSKSRWTKMILKLSRWTSDYGQSVIKPIIWLFTVHFILFSILVYNNYFPNLQFSTQPNWQGFKDGINYYFETINPFRKTESGLSFVVIDLTMRIWSSYMIYNFIRASRRFIK</sequence>
<evidence type="ECO:0000313" key="2">
    <source>
        <dbReference type="EMBL" id="SJZ85536.1"/>
    </source>
</evidence>
<protein>
    <submittedName>
        <fullName evidence="2">Uncharacterized protein</fullName>
    </submittedName>
</protein>
<keyword evidence="1" id="KW-0472">Membrane</keyword>
<keyword evidence="1" id="KW-0812">Transmembrane</keyword>
<keyword evidence="3" id="KW-1185">Reference proteome</keyword>
<dbReference type="Proteomes" id="UP000190888">
    <property type="component" value="Unassembled WGS sequence"/>
</dbReference>